<dbReference type="EMBL" id="OV651819">
    <property type="protein sequence ID" value="CAH1113873.1"/>
    <property type="molecule type" value="Genomic_DNA"/>
</dbReference>
<protein>
    <recommendedName>
        <fullName evidence="1">HAT C-terminal dimerisation domain-containing protein</fullName>
    </recommendedName>
</protein>
<proteinExistence type="predicted"/>
<dbReference type="InterPro" id="IPR008906">
    <property type="entry name" value="HATC_C_dom"/>
</dbReference>
<dbReference type="InterPro" id="IPR012337">
    <property type="entry name" value="RNaseH-like_sf"/>
</dbReference>
<dbReference type="SUPFAM" id="SSF53098">
    <property type="entry name" value="Ribonuclease H-like"/>
    <property type="match status" value="1"/>
</dbReference>
<dbReference type="PANTHER" id="PTHR46289">
    <property type="entry name" value="52 KDA REPRESSOR OF THE INHIBITOR OF THE PROTEIN KINASE-LIKE PROTEIN-RELATED"/>
    <property type="match status" value="1"/>
</dbReference>
<evidence type="ECO:0000259" key="1">
    <source>
        <dbReference type="Pfam" id="PF05699"/>
    </source>
</evidence>
<keyword evidence="3" id="KW-1185">Reference proteome</keyword>
<gene>
    <name evidence="2" type="ORF">PSYICH_LOCUS13316</name>
</gene>
<evidence type="ECO:0000313" key="2">
    <source>
        <dbReference type="EMBL" id="CAH1113873.1"/>
    </source>
</evidence>
<organism evidence="2 3">
    <name type="scientific">Psylliodes chrysocephalus</name>
    <dbReference type="NCBI Taxonomy" id="3402493"/>
    <lineage>
        <taxon>Eukaryota</taxon>
        <taxon>Metazoa</taxon>
        <taxon>Ecdysozoa</taxon>
        <taxon>Arthropoda</taxon>
        <taxon>Hexapoda</taxon>
        <taxon>Insecta</taxon>
        <taxon>Pterygota</taxon>
        <taxon>Neoptera</taxon>
        <taxon>Endopterygota</taxon>
        <taxon>Coleoptera</taxon>
        <taxon>Polyphaga</taxon>
        <taxon>Cucujiformia</taxon>
        <taxon>Chrysomeloidea</taxon>
        <taxon>Chrysomelidae</taxon>
        <taxon>Galerucinae</taxon>
        <taxon>Alticini</taxon>
        <taxon>Psylliodes</taxon>
    </lineage>
</organism>
<dbReference type="OrthoDB" id="6621209at2759"/>
<dbReference type="GO" id="GO:0046983">
    <property type="term" value="F:protein dimerization activity"/>
    <property type="evidence" value="ECO:0007669"/>
    <property type="project" value="InterPro"/>
</dbReference>
<dbReference type="Pfam" id="PF05699">
    <property type="entry name" value="Dimer_Tnp_hAT"/>
    <property type="match status" value="1"/>
</dbReference>
<accession>A0A9P0GM01</accession>
<sequence length="132" mass="15608">MFYEYDINVSDNQLKAEIMMCHRRWENETTIIRPCTAVEALMYCTDFFPLIRILLIIFATLPVTTATPERSFSTSKRLKTYLRSTMLQETFSCLALLNVHKEIDINHEKINKKFASMKPKRMQLKDWSATNY</sequence>
<dbReference type="PANTHER" id="PTHR46289:SF14">
    <property type="entry name" value="DUF4371 DOMAIN-CONTAINING PROTEIN"/>
    <property type="match status" value="1"/>
</dbReference>
<evidence type="ECO:0000313" key="3">
    <source>
        <dbReference type="Proteomes" id="UP001153636"/>
    </source>
</evidence>
<dbReference type="InterPro" id="IPR052958">
    <property type="entry name" value="IFN-induced_PKR_regulator"/>
</dbReference>
<reference evidence="2" key="1">
    <citation type="submission" date="2022-01" db="EMBL/GenBank/DDBJ databases">
        <authorList>
            <person name="King R."/>
        </authorList>
    </citation>
    <scope>NUCLEOTIDE SEQUENCE</scope>
</reference>
<name>A0A9P0GM01_9CUCU</name>
<dbReference type="AlphaFoldDB" id="A0A9P0GM01"/>
<dbReference type="Proteomes" id="UP001153636">
    <property type="component" value="Chromosome 7"/>
</dbReference>
<feature type="domain" description="HAT C-terminal dimerisation" evidence="1">
    <location>
        <begin position="46"/>
        <end position="102"/>
    </location>
</feature>